<evidence type="ECO:0000256" key="4">
    <source>
        <dbReference type="SAM" id="MobiDB-lite"/>
    </source>
</evidence>
<dbReference type="InterPro" id="IPR010982">
    <property type="entry name" value="Lambda_DNA-bd_dom_sf"/>
</dbReference>
<evidence type="ECO:0000256" key="1">
    <source>
        <dbReference type="ARBA" id="ARBA00023015"/>
    </source>
</evidence>
<keyword evidence="3" id="KW-0804">Transcription</keyword>
<dbReference type="Gene3D" id="1.10.260.40">
    <property type="entry name" value="lambda repressor-like DNA-binding domains"/>
    <property type="match status" value="1"/>
</dbReference>
<dbReference type="RefSeq" id="WP_229824886.1">
    <property type="nucleotide sequence ID" value="NZ_BMRC01000030.1"/>
</dbReference>
<gene>
    <name evidence="6" type="ORF">ACFFV7_16170</name>
</gene>
<dbReference type="PROSITE" id="PS50932">
    <property type="entry name" value="HTH_LACI_2"/>
    <property type="match status" value="1"/>
</dbReference>
<proteinExistence type="predicted"/>
<dbReference type="GO" id="GO:0003677">
    <property type="term" value="F:DNA binding"/>
    <property type="evidence" value="ECO:0007669"/>
    <property type="project" value="UniProtKB-KW"/>
</dbReference>
<feature type="compositionally biased region" description="Low complexity" evidence="4">
    <location>
        <begin position="88"/>
        <end position="97"/>
    </location>
</feature>
<comment type="caution">
    <text evidence="6">The sequence shown here is derived from an EMBL/GenBank/DDBJ whole genome shotgun (WGS) entry which is preliminary data.</text>
</comment>
<evidence type="ECO:0000259" key="5">
    <source>
        <dbReference type="PROSITE" id="PS50932"/>
    </source>
</evidence>
<organism evidence="6 7">
    <name type="scientific">Nonomuraea spiralis</name>
    <dbReference type="NCBI Taxonomy" id="46182"/>
    <lineage>
        <taxon>Bacteria</taxon>
        <taxon>Bacillati</taxon>
        <taxon>Actinomycetota</taxon>
        <taxon>Actinomycetes</taxon>
        <taxon>Streptosporangiales</taxon>
        <taxon>Streptosporangiaceae</taxon>
        <taxon>Nonomuraea</taxon>
    </lineage>
</organism>
<reference evidence="6 7" key="1">
    <citation type="submission" date="2024-09" db="EMBL/GenBank/DDBJ databases">
        <authorList>
            <person name="Sun Q."/>
            <person name="Mori K."/>
        </authorList>
    </citation>
    <scope>NUCLEOTIDE SEQUENCE [LARGE SCALE GENOMIC DNA]</scope>
    <source>
        <strain evidence="6 7">CCM 3426</strain>
    </source>
</reference>
<dbReference type="EMBL" id="JBHMEI010000012">
    <property type="protein sequence ID" value="MFB9202734.1"/>
    <property type="molecule type" value="Genomic_DNA"/>
</dbReference>
<evidence type="ECO:0000256" key="3">
    <source>
        <dbReference type="ARBA" id="ARBA00023163"/>
    </source>
</evidence>
<keyword evidence="2 6" id="KW-0238">DNA-binding</keyword>
<evidence type="ECO:0000256" key="2">
    <source>
        <dbReference type="ARBA" id="ARBA00023125"/>
    </source>
</evidence>
<feature type="region of interest" description="Disordered" evidence="4">
    <location>
        <begin position="75"/>
        <end position="97"/>
    </location>
</feature>
<keyword evidence="7" id="KW-1185">Reference proteome</keyword>
<sequence length="97" mass="11124">MIDHFVVARRAGVSHQTVSRYFRKNETLRPATRSKIDLVVQELNYRPNLVARSMRTRHTNRLAVTLPASDHLWPARMLEPPRGRRAPRTPGAGRSLS</sequence>
<dbReference type="InterPro" id="IPR000843">
    <property type="entry name" value="HTH_LacI"/>
</dbReference>
<protein>
    <submittedName>
        <fullName evidence="6">LacI family DNA-binding transcriptional regulator</fullName>
    </submittedName>
</protein>
<dbReference type="Proteomes" id="UP001589647">
    <property type="component" value="Unassembled WGS sequence"/>
</dbReference>
<dbReference type="Pfam" id="PF00356">
    <property type="entry name" value="LacI"/>
    <property type="match status" value="1"/>
</dbReference>
<feature type="domain" description="HTH lacI-type" evidence="5">
    <location>
        <begin position="1"/>
        <end position="56"/>
    </location>
</feature>
<dbReference type="SMART" id="SM00354">
    <property type="entry name" value="HTH_LACI"/>
    <property type="match status" value="1"/>
</dbReference>
<evidence type="ECO:0000313" key="7">
    <source>
        <dbReference type="Proteomes" id="UP001589647"/>
    </source>
</evidence>
<accession>A0ABV5IDW1</accession>
<name>A0ABV5IDW1_9ACTN</name>
<dbReference type="PANTHER" id="PTHR30146:SF109">
    <property type="entry name" value="HTH-TYPE TRANSCRIPTIONAL REGULATOR GALS"/>
    <property type="match status" value="1"/>
</dbReference>
<dbReference type="SUPFAM" id="SSF47413">
    <property type="entry name" value="lambda repressor-like DNA-binding domains"/>
    <property type="match status" value="1"/>
</dbReference>
<dbReference type="CDD" id="cd01392">
    <property type="entry name" value="HTH_LacI"/>
    <property type="match status" value="1"/>
</dbReference>
<evidence type="ECO:0000313" key="6">
    <source>
        <dbReference type="EMBL" id="MFB9202734.1"/>
    </source>
</evidence>
<dbReference type="PANTHER" id="PTHR30146">
    <property type="entry name" value="LACI-RELATED TRANSCRIPTIONAL REPRESSOR"/>
    <property type="match status" value="1"/>
</dbReference>
<keyword evidence="1" id="KW-0805">Transcription regulation</keyword>